<feature type="DNA-binding region" description="Fork-head" evidence="2">
    <location>
        <begin position="327"/>
        <end position="403"/>
    </location>
</feature>
<protein>
    <submittedName>
        <fullName evidence="5">Forkhead box M1 protein</fullName>
    </submittedName>
</protein>
<dbReference type="EMBL" id="AB823994">
    <property type="protein sequence ID" value="BAQ19222.1"/>
    <property type="molecule type" value="Genomic_DNA"/>
</dbReference>
<dbReference type="PROSITE" id="PS00657">
    <property type="entry name" value="FORK_HEAD_1"/>
    <property type="match status" value="1"/>
</dbReference>
<dbReference type="InterPro" id="IPR036390">
    <property type="entry name" value="WH_DNA-bd_sf"/>
</dbReference>
<feature type="compositionally biased region" description="Low complexity" evidence="3">
    <location>
        <begin position="626"/>
        <end position="637"/>
    </location>
</feature>
<feature type="region of interest" description="Disordered" evidence="3">
    <location>
        <begin position="1"/>
        <end position="24"/>
    </location>
</feature>
<dbReference type="PRINTS" id="PR00053">
    <property type="entry name" value="FORKHEAD"/>
</dbReference>
<dbReference type="InterPro" id="IPR042839">
    <property type="entry name" value="FOXM1"/>
</dbReference>
<name>A0A0B6VNH7_LOTGI</name>
<feature type="compositionally biased region" description="Low complexity" evidence="3">
    <location>
        <begin position="713"/>
        <end position="731"/>
    </location>
</feature>
<proteinExistence type="predicted"/>
<dbReference type="AlphaFoldDB" id="A0A0B6VNH7"/>
<keyword evidence="1 2" id="KW-0238">DNA-binding</keyword>
<feature type="compositionally biased region" description="Polar residues" evidence="3">
    <location>
        <begin position="539"/>
        <end position="551"/>
    </location>
</feature>
<dbReference type="Pfam" id="PF00250">
    <property type="entry name" value="Forkhead"/>
    <property type="match status" value="1"/>
</dbReference>
<dbReference type="InterPro" id="IPR030456">
    <property type="entry name" value="TF_fork_head_CS_2"/>
</dbReference>
<dbReference type="GO" id="GO:0043565">
    <property type="term" value="F:sequence-specific DNA binding"/>
    <property type="evidence" value="ECO:0007669"/>
    <property type="project" value="InterPro"/>
</dbReference>
<feature type="compositionally biased region" description="Polar residues" evidence="3">
    <location>
        <begin position="686"/>
        <end position="704"/>
    </location>
</feature>
<feature type="compositionally biased region" description="Polar residues" evidence="3">
    <location>
        <begin position="184"/>
        <end position="200"/>
    </location>
</feature>
<dbReference type="PANTHER" id="PTHR46878">
    <property type="entry name" value="FORKHEAD BOX PROTEIN M1"/>
    <property type="match status" value="1"/>
</dbReference>
<dbReference type="PROSITE" id="PS50039">
    <property type="entry name" value="FORK_HEAD_3"/>
    <property type="match status" value="1"/>
</dbReference>
<feature type="compositionally biased region" description="Polar residues" evidence="3">
    <location>
        <begin position="216"/>
        <end position="225"/>
    </location>
</feature>
<dbReference type="InterPro" id="IPR001766">
    <property type="entry name" value="Fork_head_dom"/>
</dbReference>
<accession>A0A0B6VNH7</accession>
<comment type="subcellular location">
    <subcellularLocation>
        <location evidence="2">Nucleus</location>
    </subcellularLocation>
</comment>
<gene>
    <name evidence="5" type="primary">LgiFoxM1</name>
</gene>
<dbReference type="GO" id="GO:0000086">
    <property type="term" value="P:G2/M transition of mitotic cell cycle"/>
    <property type="evidence" value="ECO:0007669"/>
    <property type="project" value="InterPro"/>
</dbReference>
<organism evidence="5">
    <name type="scientific">Lottia gigantea</name>
    <name type="common">Giant owl limpet</name>
    <dbReference type="NCBI Taxonomy" id="225164"/>
    <lineage>
        <taxon>Eukaryota</taxon>
        <taxon>Metazoa</taxon>
        <taxon>Spiralia</taxon>
        <taxon>Lophotrochozoa</taxon>
        <taxon>Mollusca</taxon>
        <taxon>Gastropoda</taxon>
        <taxon>Patellogastropoda</taxon>
        <taxon>Lottioidea</taxon>
        <taxon>Lottiidae</taxon>
        <taxon>Lottia</taxon>
    </lineage>
</organism>
<dbReference type="PROSITE" id="PS00658">
    <property type="entry name" value="FORK_HEAD_2"/>
    <property type="match status" value="1"/>
</dbReference>
<feature type="compositionally biased region" description="Low complexity" evidence="3">
    <location>
        <begin position="201"/>
        <end position="215"/>
    </location>
</feature>
<dbReference type="InterPro" id="IPR036388">
    <property type="entry name" value="WH-like_DNA-bd_sf"/>
</dbReference>
<dbReference type="GO" id="GO:0003700">
    <property type="term" value="F:DNA-binding transcription factor activity"/>
    <property type="evidence" value="ECO:0007669"/>
    <property type="project" value="InterPro"/>
</dbReference>
<evidence type="ECO:0000256" key="2">
    <source>
        <dbReference type="PROSITE-ProRule" id="PRU00089"/>
    </source>
</evidence>
<feature type="region of interest" description="Disordered" evidence="3">
    <location>
        <begin position="184"/>
        <end position="225"/>
    </location>
</feature>
<feature type="non-terminal residue" evidence="5">
    <location>
        <position position="1"/>
    </location>
</feature>
<dbReference type="SUPFAM" id="SSF46785">
    <property type="entry name" value="Winged helix' DNA-binding domain"/>
    <property type="match status" value="1"/>
</dbReference>
<dbReference type="SMART" id="SM00339">
    <property type="entry name" value="FH"/>
    <property type="match status" value="1"/>
</dbReference>
<keyword evidence="2" id="KW-0539">Nucleus</keyword>
<feature type="region of interest" description="Disordered" evidence="3">
    <location>
        <begin position="531"/>
        <end position="659"/>
    </location>
</feature>
<feature type="compositionally biased region" description="Basic residues" evidence="3">
    <location>
        <begin position="571"/>
        <end position="580"/>
    </location>
</feature>
<feature type="region of interest" description="Disordered" evidence="3">
    <location>
        <begin position="686"/>
        <end position="735"/>
    </location>
</feature>
<evidence type="ECO:0000259" key="4">
    <source>
        <dbReference type="PROSITE" id="PS50039"/>
    </source>
</evidence>
<dbReference type="GO" id="GO:0005634">
    <property type="term" value="C:nucleus"/>
    <property type="evidence" value="ECO:0007669"/>
    <property type="project" value="UniProtKB-SubCell"/>
</dbReference>
<evidence type="ECO:0000256" key="1">
    <source>
        <dbReference type="ARBA" id="ARBA00023125"/>
    </source>
</evidence>
<dbReference type="PANTHER" id="PTHR46878:SF1">
    <property type="entry name" value="FORKHEAD BOX PROTEIN M1"/>
    <property type="match status" value="1"/>
</dbReference>
<dbReference type="Gene3D" id="1.10.10.10">
    <property type="entry name" value="Winged helix-like DNA-binding domain superfamily/Winged helix DNA-binding domain"/>
    <property type="match status" value="1"/>
</dbReference>
<feature type="compositionally biased region" description="Polar residues" evidence="3">
    <location>
        <begin position="638"/>
        <end position="650"/>
    </location>
</feature>
<feature type="domain" description="Fork-head" evidence="4">
    <location>
        <begin position="327"/>
        <end position="403"/>
    </location>
</feature>
<reference evidence="5" key="1">
    <citation type="submission" date="2013-06" db="EMBL/GenBank/DDBJ databases">
        <title>Nodal signalling determines biradial asymmetry in Hydra.</title>
        <authorList>
            <person name="Watanabe H."/>
            <person name="Schmidt H."/>
            <person name="Kuhn A."/>
            <person name="Oezbek S."/>
            <person name="Hobmayer B."/>
            <person name="Holstein T.W."/>
        </authorList>
    </citation>
    <scope>NUCLEOTIDE SEQUENCE</scope>
</reference>
<dbReference type="InterPro" id="IPR018122">
    <property type="entry name" value="TF_fork_head_CS_1"/>
</dbReference>
<evidence type="ECO:0000256" key="3">
    <source>
        <dbReference type="SAM" id="MobiDB-lite"/>
    </source>
</evidence>
<evidence type="ECO:0000313" key="5">
    <source>
        <dbReference type="EMBL" id="BAQ19222.1"/>
    </source>
</evidence>
<sequence length="774" mass="86463">MATGTKSNGEAQYSPTANTDQTIHGTVQKIISEGNKKTYVIVIKPNDPTAKPVKKATRPQFTNIKSPGKLDVLKKNLTDITDDDYDSQKSAVDLFLNDDDDDNGLTWHDDGESNLKCGQTRERHLSIDDLLDDSGFHFTPSQNQPKNSAIHQIRPVSSPEFMSSPEQQRIKSLFCLNEDSNSSPIPLASSTPVGSSGPQTSPDSGFLSGSSSILSQNMRTPDQSEPNEIFITNLVAGPKPFSKTANKDDEEDYLLVIMIVGDDKLDTSLANIQWLGDYNLEEEREEEKPKERQHVINRISIEDKCRRKPFEKDEIERICRECGKRQRPPYSYMVLIQLALSSAEDHKMTLKEICKWIEDNFEYFRSVAKPGWRNSIRHNLSFYHCFVRDLSNNKKHGSKWMLQFDPDDFPREYCAPLPILPRPASLQAYALVPLQSVQQQQHGGTKLPTITSTARPIIVHVPSNSLPPNVAVPVQANPTMLTMQAKLQPKYIDIAPLQTSKQPMSLVEQAWIDAECVISDDVTTPTVPVPFQERPLEPNVSNQSSPISQANKKQKVKAGLPIPTIYDTVQRKSKRTKSRLKSSYVQKSGERNLLDSSDSECEDVDINTNNDLPTPIRQLFSDTPIKQNTTPNKQNTTISTSTPVRNTTVSPEHLPSPIRGFTPARLNNMFEGSFLDMIQEEVFASVTNPPNRNGNNQTSPNVSLSEFGLFRTPPSNKKSSHSPSEGSPQDSHGQSLCRFLADFPIDSTIINEVGGFPSELSLSWNNHPSSEQPK</sequence>